<evidence type="ECO:0000313" key="2">
    <source>
        <dbReference type="EMBL" id="GFH12721.1"/>
    </source>
</evidence>
<reference evidence="2 3" key="1">
    <citation type="submission" date="2020-02" db="EMBL/GenBank/DDBJ databases">
        <title>Draft genome sequence of Haematococcus lacustris strain NIES-144.</title>
        <authorList>
            <person name="Morimoto D."/>
            <person name="Nakagawa S."/>
            <person name="Yoshida T."/>
            <person name="Sawayama S."/>
        </authorList>
    </citation>
    <scope>NUCLEOTIDE SEQUENCE [LARGE SCALE GENOMIC DNA]</scope>
    <source>
        <strain evidence="2 3">NIES-144</strain>
    </source>
</reference>
<comment type="caution">
    <text evidence="2">The sequence shown here is derived from an EMBL/GenBank/DDBJ whole genome shotgun (WGS) entry which is preliminary data.</text>
</comment>
<gene>
    <name evidence="2" type="ORF">HaLaN_08460</name>
</gene>
<dbReference type="EMBL" id="BLLF01000533">
    <property type="protein sequence ID" value="GFH12721.1"/>
    <property type="molecule type" value="Genomic_DNA"/>
</dbReference>
<feature type="region of interest" description="Disordered" evidence="1">
    <location>
        <begin position="1"/>
        <end position="46"/>
    </location>
</feature>
<keyword evidence="3" id="KW-1185">Reference proteome</keyword>
<organism evidence="2 3">
    <name type="scientific">Haematococcus lacustris</name>
    <name type="common">Green alga</name>
    <name type="synonym">Haematococcus pluvialis</name>
    <dbReference type="NCBI Taxonomy" id="44745"/>
    <lineage>
        <taxon>Eukaryota</taxon>
        <taxon>Viridiplantae</taxon>
        <taxon>Chlorophyta</taxon>
        <taxon>core chlorophytes</taxon>
        <taxon>Chlorophyceae</taxon>
        <taxon>CS clade</taxon>
        <taxon>Chlamydomonadales</taxon>
        <taxon>Haematococcaceae</taxon>
        <taxon>Haematococcus</taxon>
    </lineage>
</organism>
<proteinExistence type="predicted"/>
<name>A0A699YT03_HAELA</name>
<feature type="compositionally biased region" description="Low complexity" evidence="1">
    <location>
        <begin position="10"/>
        <end position="24"/>
    </location>
</feature>
<dbReference type="AlphaFoldDB" id="A0A699YT03"/>
<accession>A0A699YT03</accession>
<sequence length="46" mass="4544">MSARSAVGRSSNEVEGGGASAAEADTAVRPRARLQAGSGGTPWQVS</sequence>
<dbReference type="Proteomes" id="UP000485058">
    <property type="component" value="Unassembled WGS sequence"/>
</dbReference>
<protein>
    <submittedName>
        <fullName evidence="2">Uncharacterized protein</fullName>
    </submittedName>
</protein>
<evidence type="ECO:0000313" key="3">
    <source>
        <dbReference type="Proteomes" id="UP000485058"/>
    </source>
</evidence>
<evidence type="ECO:0000256" key="1">
    <source>
        <dbReference type="SAM" id="MobiDB-lite"/>
    </source>
</evidence>